<feature type="compositionally biased region" description="Acidic residues" evidence="3">
    <location>
        <begin position="383"/>
        <end position="393"/>
    </location>
</feature>
<dbReference type="Proteomes" id="UP000199069">
    <property type="component" value="Unassembled WGS sequence"/>
</dbReference>
<feature type="compositionally biased region" description="Acidic residues" evidence="3">
    <location>
        <begin position="147"/>
        <end position="156"/>
    </location>
</feature>
<dbReference type="EMBL" id="CWKI01000001">
    <property type="protein sequence ID" value="CTR04461.1"/>
    <property type="molecule type" value="Genomic_DNA"/>
</dbReference>
<feature type="compositionally biased region" description="Basic and acidic residues" evidence="3">
    <location>
        <begin position="177"/>
        <end position="192"/>
    </location>
</feature>
<evidence type="ECO:0000256" key="1">
    <source>
        <dbReference type="ARBA" id="ARBA00004123"/>
    </source>
</evidence>
<feature type="compositionally biased region" description="Pro residues" evidence="3">
    <location>
        <begin position="273"/>
        <end position="284"/>
    </location>
</feature>
<evidence type="ECO:0000259" key="4">
    <source>
        <dbReference type="Pfam" id="PF07808"/>
    </source>
</evidence>
<evidence type="ECO:0000313" key="8">
    <source>
        <dbReference type="Proteomes" id="UP000239560"/>
    </source>
</evidence>
<dbReference type="InterPro" id="IPR012916">
    <property type="entry name" value="RED_N"/>
</dbReference>
<dbReference type="EMBL" id="LCTV02000001">
    <property type="protein sequence ID" value="PRQ77664.1"/>
    <property type="molecule type" value="Genomic_DNA"/>
</dbReference>
<dbReference type="STRING" id="5286.A0A0K3CBE8"/>
<accession>A0A0K3CBE8</accession>
<evidence type="ECO:0000256" key="2">
    <source>
        <dbReference type="ARBA" id="ARBA00023242"/>
    </source>
</evidence>
<feature type="compositionally biased region" description="Basic and acidic residues" evidence="3">
    <location>
        <begin position="410"/>
        <end position="424"/>
    </location>
</feature>
<dbReference type="Proteomes" id="UP000239560">
    <property type="component" value="Unassembled WGS sequence"/>
</dbReference>
<keyword evidence="7" id="KW-1185">Reference proteome</keyword>
<comment type="subcellular location">
    <subcellularLocation>
        <location evidence="1">Nucleus</location>
    </subcellularLocation>
</comment>
<proteinExistence type="predicted"/>
<organism evidence="5 7">
    <name type="scientific">Rhodotorula toruloides</name>
    <name type="common">Yeast</name>
    <name type="synonym">Rhodosporidium toruloides</name>
    <dbReference type="NCBI Taxonomy" id="5286"/>
    <lineage>
        <taxon>Eukaryota</taxon>
        <taxon>Fungi</taxon>
        <taxon>Dikarya</taxon>
        <taxon>Basidiomycota</taxon>
        <taxon>Pucciniomycotina</taxon>
        <taxon>Microbotryomycetes</taxon>
        <taxon>Sporidiobolales</taxon>
        <taxon>Sporidiobolaceae</taxon>
        <taxon>Rhodotorula</taxon>
    </lineage>
</organism>
<feature type="region of interest" description="Disordered" evidence="3">
    <location>
        <begin position="1"/>
        <end position="83"/>
    </location>
</feature>
<keyword evidence="2" id="KW-0539">Nucleus</keyword>
<feature type="region of interest" description="Disordered" evidence="3">
    <location>
        <begin position="138"/>
        <end position="452"/>
    </location>
</feature>
<dbReference type="OrthoDB" id="3366823at2759"/>
<sequence>MDQDAFRHLLATPAHPSSSSTPSSSRSRFGQAPPKRPAGTAADAKELSTEFKPRKTAFKPKRAPDGSVYRDRAAERRLGKDGDFAEAEKLFEARCQRLQGSLRGHRQGHARDANEGGDAKHSILVKGLDMALLERNKHEQAKKADEELGDVEDELEAALAAPPEPSTLTSTAPPAGEGKKKTRDELLAELKAMRGGQAASASPPVEKDPRFKPLGGSSGDKMGKGKEIAGAASGWKAVGAAGDGEKKKRKKKKVAPAPAPAVTEAQPAKKESSPPPAPLPPQPAPEDIDDDMDIFGDAGEYKGLDSDDSDEEDSTPAKPAASPPPHAEAAPATKRKYFDDDEEDDPQYSTSTAPNAVTDLAAKQAAADAAAAEVKRSRRTGGGEDDEGEEEEAAAMRLEGLSRSGPSVKELLEMDKAAEAEEKRKAQKKAKYQAKAADRRENMTDADKTNQDVQKMMAYLAKKEGKKGGKGE</sequence>
<dbReference type="InterPro" id="IPR039896">
    <property type="entry name" value="Red-like"/>
</dbReference>
<protein>
    <recommendedName>
        <fullName evidence="4">RED-like N-terminal domain-containing protein</fullName>
    </recommendedName>
</protein>
<dbReference type="PANTHER" id="PTHR12765">
    <property type="entry name" value="RED PROTEIN IK FACTOR CYTOKINE IK"/>
    <property type="match status" value="1"/>
</dbReference>
<feature type="compositionally biased region" description="Basic and acidic residues" evidence="3">
    <location>
        <begin position="62"/>
        <end position="83"/>
    </location>
</feature>
<dbReference type="GO" id="GO:0005634">
    <property type="term" value="C:nucleus"/>
    <property type="evidence" value="ECO:0007669"/>
    <property type="project" value="UniProtKB-SubCell"/>
</dbReference>
<evidence type="ECO:0000256" key="3">
    <source>
        <dbReference type="SAM" id="MobiDB-lite"/>
    </source>
</evidence>
<dbReference type="AlphaFoldDB" id="A0A0K3CBE8"/>
<dbReference type="OMA" id="LKSTHMV"/>
<feature type="domain" description="RED-like N-terminal" evidence="4">
    <location>
        <begin position="61"/>
        <end position="159"/>
    </location>
</feature>
<reference evidence="5 7" key="1">
    <citation type="submission" date="2015-07" db="EMBL/GenBank/DDBJ databases">
        <authorList>
            <person name="Cajimat M.N.B."/>
            <person name="Milazzo M.L."/>
            <person name="Fulhorst C.F."/>
        </authorList>
    </citation>
    <scope>NUCLEOTIDE SEQUENCE [LARGE SCALE GENOMIC DNA]</scope>
    <source>
        <strain evidence="5">Single colony</strain>
    </source>
</reference>
<gene>
    <name evidence="5" type="primary">FGENESH: predicted gene_1.322</name>
    <name evidence="6" type="ORF">AAT19DRAFT_8732</name>
    <name evidence="5" type="ORF">BN2166_0003220</name>
</gene>
<reference evidence="6 8" key="2">
    <citation type="journal article" date="2018" name="Elife">
        <title>Functional genomics of lipid metabolism in the oleaginous yeast Rhodosporidium toruloides.</title>
        <authorList>
            <person name="Coradetti S.T."/>
            <person name="Pinel D."/>
            <person name="Geiselman G."/>
            <person name="Ito M."/>
            <person name="Mondo S."/>
            <person name="Reilly M.C."/>
            <person name="Cheng Y.F."/>
            <person name="Bauer S."/>
            <person name="Grigoriev I."/>
            <person name="Gladden J.M."/>
            <person name="Simmons B.A."/>
            <person name="Brem R."/>
            <person name="Arkin A.P."/>
            <person name="Skerker J.M."/>
        </authorList>
    </citation>
    <scope>NUCLEOTIDE SEQUENCE [LARGE SCALE GENOMIC DNA]</scope>
    <source>
        <strain evidence="6 8">NBRC 0880</strain>
    </source>
</reference>
<evidence type="ECO:0000313" key="5">
    <source>
        <dbReference type="EMBL" id="CTR04461.1"/>
    </source>
</evidence>
<evidence type="ECO:0000313" key="7">
    <source>
        <dbReference type="Proteomes" id="UP000199069"/>
    </source>
</evidence>
<feature type="compositionally biased region" description="Low complexity" evidence="3">
    <location>
        <begin position="361"/>
        <end position="372"/>
    </location>
</feature>
<name>A0A0K3CBE8_RHOTO</name>
<feature type="compositionally biased region" description="Low complexity" evidence="3">
    <location>
        <begin position="16"/>
        <end position="28"/>
    </location>
</feature>
<evidence type="ECO:0000313" key="6">
    <source>
        <dbReference type="EMBL" id="PRQ77664.1"/>
    </source>
</evidence>
<feature type="compositionally biased region" description="Basic and acidic residues" evidence="3">
    <location>
        <begin position="43"/>
        <end position="53"/>
    </location>
</feature>
<feature type="compositionally biased region" description="Basic and acidic residues" evidence="3">
    <location>
        <begin position="436"/>
        <end position="450"/>
    </location>
</feature>
<dbReference type="Pfam" id="PF07808">
    <property type="entry name" value="RED_N"/>
    <property type="match status" value="1"/>
</dbReference>